<gene>
    <name evidence="2" type="ORF">V5O48_013770</name>
</gene>
<feature type="region of interest" description="Disordered" evidence="1">
    <location>
        <begin position="155"/>
        <end position="175"/>
    </location>
</feature>
<proteinExistence type="predicted"/>
<accession>A0ABR3EZ67</accession>
<organism evidence="2 3">
    <name type="scientific">Marasmius crinis-equi</name>
    <dbReference type="NCBI Taxonomy" id="585013"/>
    <lineage>
        <taxon>Eukaryota</taxon>
        <taxon>Fungi</taxon>
        <taxon>Dikarya</taxon>
        <taxon>Basidiomycota</taxon>
        <taxon>Agaricomycotina</taxon>
        <taxon>Agaricomycetes</taxon>
        <taxon>Agaricomycetidae</taxon>
        <taxon>Agaricales</taxon>
        <taxon>Marasmiineae</taxon>
        <taxon>Marasmiaceae</taxon>
        <taxon>Marasmius</taxon>
    </lineage>
</organism>
<comment type="caution">
    <text evidence="2">The sequence shown here is derived from an EMBL/GenBank/DDBJ whole genome shotgun (WGS) entry which is preliminary data.</text>
</comment>
<feature type="compositionally biased region" description="Polar residues" evidence="1">
    <location>
        <begin position="155"/>
        <end position="166"/>
    </location>
</feature>
<name>A0ABR3EZ67_9AGAR</name>
<dbReference type="Proteomes" id="UP001465976">
    <property type="component" value="Unassembled WGS sequence"/>
</dbReference>
<dbReference type="EMBL" id="JBAHYK010001389">
    <property type="protein sequence ID" value="KAL0568220.1"/>
    <property type="molecule type" value="Genomic_DNA"/>
</dbReference>
<reference evidence="2 3" key="1">
    <citation type="submission" date="2024-02" db="EMBL/GenBank/DDBJ databases">
        <title>A draft genome for the cacao thread blight pathogen Marasmius crinis-equi.</title>
        <authorList>
            <person name="Cohen S.P."/>
            <person name="Baruah I.K."/>
            <person name="Amoako-Attah I."/>
            <person name="Bukari Y."/>
            <person name="Meinhardt L.W."/>
            <person name="Bailey B.A."/>
        </authorList>
    </citation>
    <scope>NUCLEOTIDE SEQUENCE [LARGE SCALE GENOMIC DNA]</scope>
    <source>
        <strain evidence="2 3">GH-76</strain>
    </source>
</reference>
<evidence type="ECO:0000313" key="3">
    <source>
        <dbReference type="Proteomes" id="UP001465976"/>
    </source>
</evidence>
<evidence type="ECO:0000313" key="2">
    <source>
        <dbReference type="EMBL" id="KAL0568220.1"/>
    </source>
</evidence>
<keyword evidence="3" id="KW-1185">Reference proteome</keyword>
<evidence type="ECO:0000256" key="1">
    <source>
        <dbReference type="SAM" id="MobiDB-lite"/>
    </source>
</evidence>
<protein>
    <submittedName>
        <fullName evidence="2">Uncharacterized protein</fullName>
    </submittedName>
</protein>
<sequence>MDSMLRSIRKFLYPCLTPLELKKALQSLEDIYHNAEKGFEHIFDREWDRIADDYLDMRITATKINEKHLQVSSKWSKYVGFNPGLMPAITRWYTESEELKRRIFKAQERNKQYNFELEQYRRWDARSWHSLPGPSYVFAHENPFRYRSAVAVHSSSEGTQTTNTIQRRPLSSRPDEIISGVNSSRALGGVAAWARQTYPNDGAASNVTM</sequence>